<evidence type="ECO:0000313" key="4">
    <source>
        <dbReference type="Proteomes" id="UP000094784"/>
    </source>
</evidence>
<dbReference type="PANTHER" id="PTHR43476">
    <property type="entry name" value="3-(3-HYDROXY-PHENYL)PROPIONATE/3-HYDROXYCINNAMIC ACID HYDROXYLASE"/>
    <property type="match status" value="1"/>
</dbReference>
<dbReference type="InterPro" id="IPR002938">
    <property type="entry name" value="FAD-bd"/>
</dbReference>
<dbReference type="AlphaFoldDB" id="A0A1E4R4M9"/>
<dbReference type="SUPFAM" id="SSF51905">
    <property type="entry name" value="FAD/NAD(P)-binding domain"/>
    <property type="match status" value="1"/>
</dbReference>
<dbReference type="PANTHER" id="PTHR43476:SF5">
    <property type="entry name" value="FAD-DEPENDENT MONOOXYGENASE"/>
    <property type="match status" value="1"/>
</dbReference>
<evidence type="ECO:0000313" key="3">
    <source>
        <dbReference type="EMBL" id="ODV55403.1"/>
    </source>
</evidence>
<gene>
    <name evidence="3" type="ORF">BG258_05555</name>
</gene>
<protein>
    <submittedName>
        <fullName evidence="3">FAD-binding protein</fullName>
    </submittedName>
</protein>
<evidence type="ECO:0000259" key="2">
    <source>
        <dbReference type="Pfam" id="PF01494"/>
    </source>
</evidence>
<comment type="caution">
    <text evidence="3">The sequence shown here is derived from an EMBL/GenBank/DDBJ whole genome shotgun (WGS) entry which is preliminary data.</text>
</comment>
<dbReference type="GO" id="GO:0016491">
    <property type="term" value="F:oxidoreductase activity"/>
    <property type="evidence" value="ECO:0007669"/>
    <property type="project" value="UniProtKB-KW"/>
</dbReference>
<accession>A0A1E4R4M9</accession>
<dbReference type="Pfam" id="PF01494">
    <property type="entry name" value="FAD_binding_3"/>
    <property type="match status" value="1"/>
</dbReference>
<dbReference type="Gene3D" id="3.50.50.60">
    <property type="entry name" value="FAD/NAD(P)-binding domain"/>
    <property type="match status" value="1"/>
</dbReference>
<name>A0A1E4R4M9_9BACI</name>
<reference evidence="3 4" key="1">
    <citation type="submission" date="2016-09" db="EMBL/GenBank/DDBJ databases">
        <title>Draft genome sequence of the soil isolate, Lysinibacillus fusiformis M5, a potential hypoxanthine producer.</title>
        <authorList>
            <person name="Gallegos-Monterrosa R."/>
            <person name="Maroti G."/>
            <person name="Balint B."/>
            <person name="Kovacs A.T."/>
        </authorList>
    </citation>
    <scope>NUCLEOTIDE SEQUENCE [LARGE SCALE GENOMIC DNA]</scope>
    <source>
        <strain evidence="3 4">M5</strain>
    </source>
</reference>
<dbReference type="Proteomes" id="UP000094784">
    <property type="component" value="Unassembled WGS sequence"/>
</dbReference>
<proteinExistence type="predicted"/>
<dbReference type="InterPro" id="IPR036188">
    <property type="entry name" value="FAD/NAD-bd_sf"/>
</dbReference>
<dbReference type="RefSeq" id="WP_069480489.1">
    <property type="nucleotide sequence ID" value="NZ_KV766182.1"/>
</dbReference>
<keyword evidence="1" id="KW-0560">Oxidoreductase</keyword>
<feature type="domain" description="FAD-binding" evidence="2">
    <location>
        <begin position="4"/>
        <end position="317"/>
    </location>
</feature>
<organism evidence="3 4">
    <name type="scientific">Lysinibacillus fusiformis</name>
    <dbReference type="NCBI Taxonomy" id="28031"/>
    <lineage>
        <taxon>Bacteria</taxon>
        <taxon>Bacillati</taxon>
        <taxon>Bacillota</taxon>
        <taxon>Bacilli</taxon>
        <taxon>Bacillales</taxon>
        <taxon>Bacillaceae</taxon>
        <taxon>Lysinibacillus</taxon>
    </lineage>
</organism>
<dbReference type="EMBL" id="MECQ01000001">
    <property type="protein sequence ID" value="ODV55403.1"/>
    <property type="molecule type" value="Genomic_DNA"/>
</dbReference>
<dbReference type="OrthoDB" id="9806565at2"/>
<dbReference type="GO" id="GO:0071949">
    <property type="term" value="F:FAD binding"/>
    <property type="evidence" value="ECO:0007669"/>
    <property type="project" value="InterPro"/>
</dbReference>
<sequence length="361" mass="39754">MNYEADVCIVGAGPAGALLSYLLVKKGLSVILLEQNAALGKSFRGEHLNEEGEAVLKSHQLFEAVESLGLLRMEKLEYYADGNAFKTVFPNDSVGHLGIHVPQANLLKGILQKALLYSHFTCLLHTKVTELIQDAPGNYKGVIAIKDGTTIKINSQLIIGADGRYSTIRKAAHIDVQKQKHGFDLLWAKIPAPSGWEPSIKMALIGDKQLSLFTQVGGSIQIGWNIEQGSYPQLRKQSFTPFIQQLTMQFPALSEPVKEHIQSWKDFVLLDVFSCHCSCWGTQGLVLLGDAVHTMTPTGAFGLNSALKDADCLASLLNKDSLAHFNVQDFQHMREQAIEDVLAVQIEREQTFSAHFVNRAS</sequence>
<dbReference type="InterPro" id="IPR050631">
    <property type="entry name" value="PheA/TfdB_FAD_monoxygenase"/>
</dbReference>
<evidence type="ECO:0000256" key="1">
    <source>
        <dbReference type="ARBA" id="ARBA00023002"/>
    </source>
</evidence>
<dbReference type="PRINTS" id="PR00420">
    <property type="entry name" value="RNGMNOXGNASE"/>
</dbReference>